<evidence type="ECO:0000313" key="4">
    <source>
        <dbReference type="Proteomes" id="UP000494040"/>
    </source>
</evidence>
<sequence>MCDVKSLKQTNNNYNWRMWNSSKTAAAFSHLSGMNSAISSSQTATLKDCQQMFSFFMKLSSFTRYQLDEVLPSLISKSHFVIPDEVAEECDVLLISVRTFIQLMKVVQKRVKESQTLGGVVELWRDVLYEMYTNINPTTGTMEKKGHYCGLCNYHSFCSQEWNEHLRNDKVHLERNNLALLEANRVEGTYCKFCGVILYSEQIHLDLILNSEDHKALDSKVRKIEANKTMSNDLTAKGNSSASTSIDVPTANSNNLKCNERKDFHSSTSSMAGSRMNDFNPKGRNWSKNKNKEQTNNFKKKKNLCDINLNHEEKFRTTVISEEFEILNSRLSSNQCAEGHYCRPCGMIFEKKRDWKNHCSNVNHQSGNTISTCEFCKMSFLVFKMHAGDYMGYHLKKCHPERSLRIYESKNNLRTKNAQQWQSENDLSMNSNRAVSTFGGSLADLSSNISHIQPPMNLLQSSPVPSQEISPQTSTPNSLMNSLTINAYEQINPKFFEILEAKKFDYDTTKIMSFKGLCLNCDIDFSCQFEWISHFDSHEIKVDEEILECQKCNLGIFGNKEMIERFYLQHPDHIALDEYIQS</sequence>
<proteinExistence type="predicted"/>
<evidence type="ECO:0000256" key="1">
    <source>
        <dbReference type="SAM" id="MobiDB-lite"/>
    </source>
</evidence>
<evidence type="ECO:0000259" key="2">
    <source>
        <dbReference type="PROSITE" id="PS00028"/>
    </source>
</evidence>
<evidence type="ECO:0000313" key="3">
    <source>
        <dbReference type="EnsemblMetazoa" id="XP_014248967.1"/>
    </source>
</evidence>
<dbReference type="Proteomes" id="UP000494040">
    <property type="component" value="Unassembled WGS sequence"/>
</dbReference>
<dbReference type="EnsemblMetazoa" id="XM_014393481.2">
    <property type="protein sequence ID" value="XP_014248967.1"/>
    <property type="gene ID" value="LOC106666352"/>
</dbReference>
<keyword evidence="4" id="KW-1185">Reference proteome</keyword>
<dbReference type="PROSITE" id="PS00028">
    <property type="entry name" value="ZINC_FINGER_C2H2_1"/>
    <property type="match status" value="1"/>
</dbReference>
<dbReference type="RefSeq" id="XP_014248967.1">
    <property type="nucleotide sequence ID" value="XM_014393481.2"/>
</dbReference>
<organism evidence="3 4">
    <name type="scientific">Cimex lectularius</name>
    <name type="common">Bed bug</name>
    <name type="synonym">Acanthia lectularia</name>
    <dbReference type="NCBI Taxonomy" id="79782"/>
    <lineage>
        <taxon>Eukaryota</taxon>
        <taxon>Metazoa</taxon>
        <taxon>Ecdysozoa</taxon>
        <taxon>Arthropoda</taxon>
        <taxon>Hexapoda</taxon>
        <taxon>Insecta</taxon>
        <taxon>Pterygota</taxon>
        <taxon>Neoptera</taxon>
        <taxon>Paraneoptera</taxon>
        <taxon>Hemiptera</taxon>
        <taxon>Heteroptera</taxon>
        <taxon>Panheteroptera</taxon>
        <taxon>Cimicomorpha</taxon>
        <taxon>Cimicidae</taxon>
        <taxon>Cimex</taxon>
    </lineage>
</organism>
<dbReference type="AlphaFoldDB" id="A0A8I6RRT9"/>
<reference evidence="3" key="1">
    <citation type="submission" date="2022-01" db="UniProtKB">
        <authorList>
            <consortium name="EnsemblMetazoa"/>
        </authorList>
    </citation>
    <scope>IDENTIFICATION</scope>
</reference>
<name>A0A8I6RRT9_CIMLE</name>
<protein>
    <recommendedName>
        <fullName evidence="2">C2H2-type domain-containing protein</fullName>
    </recommendedName>
</protein>
<feature type="domain" description="C2H2-type" evidence="2">
    <location>
        <begin position="342"/>
        <end position="364"/>
    </location>
</feature>
<dbReference type="GeneID" id="106666352"/>
<dbReference type="InterPro" id="IPR013087">
    <property type="entry name" value="Znf_C2H2_type"/>
</dbReference>
<accession>A0A8I6RRT9</accession>
<feature type="region of interest" description="Disordered" evidence="1">
    <location>
        <begin position="257"/>
        <end position="291"/>
    </location>
</feature>